<gene>
    <name evidence="2" type="ORF">SAMN06295981_1203</name>
</gene>
<dbReference type="EMBL" id="FXAR01000003">
    <property type="protein sequence ID" value="SMG21824.1"/>
    <property type="molecule type" value="Genomic_DNA"/>
</dbReference>
<evidence type="ECO:0000256" key="1">
    <source>
        <dbReference type="SAM" id="MobiDB-lite"/>
    </source>
</evidence>
<proteinExistence type="predicted"/>
<reference evidence="3" key="1">
    <citation type="submission" date="2017-04" db="EMBL/GenBank/DDBJ databases">
        <authorList>
            <person name="Varghese N."/>
            <person name="Submissions S."/>
        </authorList>
    </citation>
    <scope>NUCLEOTIDE SEQUENCE [LARGE SCALE GENOMIC DNA]</scope>
    <source>
        <strain evidence="3">VDS</strain>
    </source>
</reference>
<evidence type="ECO:0000313" key="3">
    <source>
        <dbReference type="Proteomes" id="UP000193309"/>
    </source>
</evidence>
<dbReference type="STRING" id="1610489.SAMN06295981_1203"/>
<dbReference type="Proteomes" id="UP000193309">
    <property type="component" value="Unassembled WGS sequence"/>
</dbReference>
<accession>A0A1X7J4N2</accession>
<dbReference type="NCBIfam" id="NF033938">
    <property type="entry name" value="porH_2"/>
    <property type="match status" value="1"/>
</dbReference>
<dbReference type="RefSeq" id="WP_085549328.1">
    <property type="nucleotide sequence ID" value="NZ_FXAR01000003.1"/>
</dbReference>
<feature type="compositionally biased region" description="Polar residues" evidence="1">
    <location>
        <begin position="62"/>
        <end position="79"/>
    </location>
</feature>
<evidence type="ECO:0000313" key="2">
    <source>
        <dbReference type="EMBL" id="SMG21824.1"/>
    </source>
</evidence>
<name>A0A1X7J4N2_9CORY</name>
<organism evidence="2 3">
    <name type="scientific">Corynebacterium pollutisoli</name>
    <dbReference type="NCBI Taxonomy" id="1610489"/>
    <lineage>
        <taxon>Bacteria</taxon>
        <taxon>Bacillati</taxon>
        <taxon>Actinomycetota</taxon>
        <taxon>Actinomycetes</taxon>
        <taxon>Mycobacteriales</taxon>
        <taxon>Corynebacteriaceae</taxon>
        <taxon>Corynebacterium</taxon>
    </lineage>
</organism>
<dbReference type="AlphaFoldDB" id="A0A1X7J4N2"/>
<dbReference type="OrthoDB" id="4425447at2"/>
<protein>
    <submittedName>
        <fullName evidence="2">Uncharacterized protein</fullName>
    </submittedName>
</protein>
<feature type="region of interest" description="Disordered" evidence="1">
    <location>
        <begin position="49"/>
        <end position="79"/>
    </location>
</feature>
<sequence>MDLGTIQDALKDFATFGKNIGDAFQLIPTVLGDTLDFFVNFKELSSTTEEAADASKDAGSAILSSTTGDAGDTTPETTE</sequence>
<keyword evidence="3" id="KW-1185">Reference proteome</keyword>